<dbReference type="Gene3D" id="1.10.510.10">
    <property type="entry name" value="Transferase(Phosphotransferase) domain 1"/>
    <property type="match status" value="1"/>
</dbReference>
<dbReference type="InterPro" id="IPR008266">
    <property type="entry name" value="Tyr_kinase_AS"/>
</dbReference>
<evidence type="ECO:0000313" key="9">
    <source>
        <dbReference type="EMBL" id="KFE64572.1"/>
    </source>
</evidence>
<evidence type="ECO:0000256" key="1">
    <source>
        <dbReference type="ARBA" id="ARBA00012513"/>
    </source>
</evidence>
<protein>
    <recommendedName>
        <fullName evidence="1">non-specific serine/threonine protein kinase</fullName>
        <ecNumber evidence="1">2.7.11.1</ecNumber>
    </recommendedName>
</protein>
<feature type="region of interest" description="Disordered" evidence="6">
    <location>
        <begin position="315"/>
        <end position="343"/>
    </location>
</feature>
<evidence type="ECO:0000259" key="8">
    <source>
        <dbReference type="PROSITE" id="PS50011"/>
    </source>
</evidence>
<comment type="caution">
    <text evidence="9">The sequence shown here is derived from an EMBL/GenBank/DDBJ whole genome shotgun (WGS) entry which is preliminary data.</text>
</comment>
<dbReference type="STRING" id="394096.DB31_1590"/>
<gene>
    <name evidence="9" type="ORF">DB31_1590</name>
</gene>
<evidence type="ECO:0000256" key="6">
    <source>
        <dbReference type="SAM" id="MobiDB-lite"/>
    </source>
</evidence>
<dbReference type="Pfam" id="PF00069">
    <property type="entry name" value="Pkinase"/>
    <property type="match status" value="1"/>
</dbReference>
<feature type="region of interest" description="Disordered" evidence="6">
    <location>
        <begin position="646"/>
        <end position="775"/>
    </location>
</feature>
<feature type="transmembrane region" description="Helical" evidence="7">
    <location>
        <begin position="617"/>
        <end position="639"/>
    </location>
</feature>
<keyword evidence="4 9" id="KW-0418">Kinase</keyword>
<dbReference type="InterPro" id="IPR000719">
    <property type="entry name" value="Prot_kinase_dom"/>
</dbReference>
<dbReference type="InterPro" id="IPR050660">
    <property type="entry name" value="NEK_Ser/Thr_kinase"/>
</dbReference>
<dbReference type="PANTHER" id="PTHR43671">
    <property type="entry name" value="SERINE/THREONINE-PROTEIN KINASE NEK"/>
    <property type="match status" value="1"/>
</dbReference>
<keyword evidence="3" id="KW-0547">Nucleotide-binding</keyword>
<keyword evidence="7" id="KW-1133">Transmembrane helix</keyword>
<dbReference type="GO" id="GO:0005524">
    <property type="term" value="F:ATP binding"/>
    <property type="evidence" value="ECO:0007669"/>
    <property type="project" value="UniProtKB-KW"/>
</dbReference>
<evidence type="ECO:0000256" key="3">
    <source>
        <dbReference type="ARBA" id="ARBA00022741"/>
    </source>
</evidence>
<keyword evidence="9" id="KW-0723">Serine/threonine-protein kinase</keyword>
<evidence type="ECO:0000256" key="7">
    <source>
        <dbReference type="SAM" id="Phobius"/>
    </source>
</evidence>
<keyword evidence="10" id="KW-1185">Reference proteome</keyword>
<dbReference type="Gene3D" id="3.30.200.20">
    <property type="entry name" value="Phosphorylase Kinase, domain 1"/>
    <property type="match status" value="1"/>
</dbReference>
<dbReference type="GO" id="GO:0004674">
    <property type="term" value="F:protein serine/threonine kinase activity"/>
    <property type="evidence" value="ECO:0007669"/>
    <property type="project" value="UniProtKB-KW"/>
</dbReference>
<dbReference type="PATRIC" id="fig|394096.3.peg.5927"/>
<evidence type="ECO:0000256" key="5">
    <source>
        <dbReference type="ARBA" id="ARBA00022840"/>
    </source>
</evidence>
<name>A0A085WA59_9BACT</name>
<proteinExistence type="predicted"/>
<feature type="compositionally biased region" description="Polar residues" evidence="6">
    <location>
        <begin position="704"/>
        <end position="715"/>
    </location>
</feature>
<evidence type="ECO:0000256" key="2">
    <source>
        <dbReference type="ARBA" id="ARBA00022679"/>
    </source>
</evidence>
<feature type="compositionally biased region" description="Low complexity" evidence="6">
    <location>
        <begin position="676"/>
        <end position="697"/>
    </location>
</feature>
<keyword evidence="5" id="KW-0067">ATP-binding</keyword>
<sequence length="847" mass="91297">MGGMAELFLAQEPPSPELVVLKRILPYLSEEPEFVQMFLDEARIAAQLHHPNIVQVYELGKLDNTIFIAMEFVEGVDLRRVVQEENKFGATVPYGVAAAICAQVAQGLDYAHFSKGVDGIPLELIHRDVSPQNVMIAYDGRVKIVDFGIAKAGTYVNRSKPGVIKGKFLYLAPEQVAQEKLDHRTDIFALGTMMYEITTGKSPFAKPTTEGILYAIRSEDPSPPHLLKDDYPTELSRIIMRCLVKDRNQRYQRASEVQRDLEAFLASGVIKQSTDISDYIARLMGEEEERTVLHIPVASAAKKDATRAMAPGLTARPGRRITGEGVPAPPSFDNEPEPPTQMARPREILAQKPPVDDTLDESIEAEVSELGDTAEPTGNQPAEFDDEEEMSTAIGTVPVGFVPPPLEPGESTVQERKSGRTSSSKGTVVSRRPTPPVERDTEPRARRPVSSPSRPKLADAEVDPSNPSISLTQPTGTGGLFEDEGEEQEELGEVEAPDTDERGAESISVTPPATGHRRRVAEAASQPPVSSTTGQRRRVLDEPSSASLSEPTVNQRNSRQRQVLRQEEEEPANTESGLSEMDDDSYPTEGIRSEPEDDESTAGYDQELEERAPQSRWLWVAVVVAVALVIGGLGIFWALRPFAEGTGESNGPPPPQPVLGAGAVAPTKQPAPPSEANPATPTEGTPTETEPPAGSEAVAAAQDPAQTDQGQTDPAGTSAAGEQDNPAGGALAAADTEGKTPEEASSANPGTGENPLGTSSTKTGGGETKVKPTGPLAEVKFKTNFALIKVNDKKVEPNKVLTYPAGRIELAWWCPPKKKREGSTVKVLKAGQRSPQVIEIRCKKNYR</sequence>
<dbReference type="EC" id="2.7.11.1" evidence="1"/>
<dbReference type="SUPFAM" id="SSF56112">
    <property type="entry name" value="Protein kinase-like (PK-like)"/>
    <property type="match status" value="1"/>
</dbReference>
<reference evidence="9 10" key="1">
    <citation type="submission" date="2014-04" db="EMBL/GenBank/DDBJ databases">
        <title>Genome assembly of Hyalangium minutum DSM 14724.</title>
        <authorList>
            <person name="Sharma G."/>
            <person name="Subramanian S."/>
        </authorList>
    </citation>
    <scope>NUCLEOTIDE SEQUENCE [LARGE SCALE GENOMIC DNA]</scope>
    <source>
        <strain evidence="9 10">DSM 14724</strain>
    </source>
</reference>
<dbReference type="PROSITE" id="PS00109">
    <property type="entry name" value="PROTEIN_KINASE_TYR"/>
    <property type="match status" value="1"/>
</dbReference>
<dbReference type="PANTHER" id="PTHR43671:SF13">
    <property type="entry name" value="SERINE_THREONINE-PROTEIN KINASE NEK2"/>
    <property type="match status" value="1"/>
</dbReference>
<dbReference type="AlphaFoldDB" id="A0A085WA59"/>
<feature type="compositionally biased region" description="Acidic residues" evidence="6">
    <location>
        <begin position="481"/>
        <end position="498"/>
    </location>
</feature>
<dbReference type="InterPro" id="IPR011009">
    <property type="entry name" value="Kinase-like_dom_sf"/>
</dbReference>
<organism evidence="9 10">
    <name type="scientific">Hyalangium minutum</name>
    <dbReference type="NCBI Taxonomy" id="394096"/>
    <lineage>
        <taxon>Bacteria</taxon>
        <taxon>Pseudomonadati</taxon>
        <taxon>Myxococcota</taxon>
        <taxon>Myxococcia</taxon>
        <taxon>Myxococcales</taxon>
        <taxon>Cystobacterineae</taxon>
        <taxon>Archangiaceae</taxon>
        <taxon>Hyalangium</taxon>
    </lineage>
</organism>
<accession>A0A085WA59</accession>
<feature type="domain" description="Protein kinase" evidence="8">
    <location>
        <begin position="1"/>
        <end position="265"/>
    </location>
</feature>
<dbReference type="EMBL" id="JMCB01000013">
    <property type="protein sequence ID" value="KFE64572.1"/>
    <property type="molecule type" value="Genomic_DNA"/>
</dbReference>
<feature type="region of interest" description="Disordered" evidence="6">
    <location>
        <begin position="368"/>
        <end position="612"/>
    </location>
</feature>
<dbReference type="Proteomes" id="UP000028725">
    <property type="component" value="Unassembled WGS sequence"/>
</dbReference>
<feature type="compositionally biased region" description="Polar residues" evidence="6">
    <location>
        <begin position="544"/>
        <end position="557"/>
    </location>
</feature>
<keyword evidence="2" id="KW-0808">Transferase</keyword>
<dbReference type="CDD" id="cd14014">
    <property type="entry name" value="STKc_PknB_like"/>
    <property type="match status" value="1"/>
</dbReference>
<keyword evidence="7" id="KW-0472">Membrane</keyword>
<evidence type="ECO:0000313" key="10">
    <source>
        <dbReference type="Proteomes" id="UP000028725"/>
    </source>
</evidence>
<evidence type="ECO:0000256" key="4">
    <source>
        <dbReference type="ARBA" id="ARBA00022777"/>
    </source>
</evidence>
<dbReference type="PROSITE" id="PS50011">
    <property type="entry name" value="PROTEIN_KINASE_DOM"/>
    <property type="match status" value="1"/>
</dbReference>
<feature type="compositionally biased region" description="Polar residues" evidence="6">
    <location>
        <begin position="465"/>
        <end position="475"/>
    </location>
</feature>
<keyword evidence="7" id="KW-0812">Transmembrane</keyword>